<dbReference type="GO" id="GO:0050567">
    <property type="term" value="F:glutaminyl-tRNA synthase (glutamine-hydrolyzing) activity"/>
    <property type="evidence" value="ECO:0007669"/>
    <property type="project" value="UniProtKB-EC"/>
</dbReference>
<evidence type="ECO:0000313" key="3">
    <source>
        <dbReference type="Proteomes" id="UP000591272"/>
    </source>
</evidence>
<organism evidence="2 3">
    <name type="scientific">Actinomadura citrea</name>
    <dbReference type="NCBI Taxonomy" id="46158"/>
    <lineage>
        <taxon>Bacteria</taxon>
        <taxon>Bacillati</taxon>
        <taxon>Actinomycetota</taxon>
        <taxon>Actinomycetes</taxon>
        <taxon>Streptosporangiales</taxon>
        <taxon>Thermomonosporaceae</taxon>
        <taxon>Actinomadura</taxon>
    </lineage>
</organism>
<dbReference type="RefSeq" id="WP_179835515.1">
    <property type="nucleotide sequence ID" value="NZ_BMRD01000010.1"/>
</dbReference>
<dbReference type="PANTHER" id="PTHR11895">
    <property type="entry name" value="TRANSAMIDASE"/>
    <property type="match status" value="1"/>
</dbReference>
<dbReference type="InterPro" id="IPR023631">
    <property type="entry name" value="Amidase_dom"/>
</dbReference>
<dbReference type="AlphaFoldDB" id="A0A7Y9KEQ4"/>
<feature type="domain" description="Amidase" evidence="1">
    <location>
        <begin position="34"/>
        <end position="423"/>
    </location>
</feature>
<gene>
    <name evidence="2" type="ORF">BJ999_004972</name>
</gene>
<dbReference type="GO" id="GO:0016740">
    <property type="term" value="F:transferase activity"/>
    <property type="evidence" value="ECO:0007669"/>
    <property type="project" value="UniProtKB-KW"/>
</dbReference>
<evidence type="ECO:0000313" key="2">
    <source>
        <dbReference type="EMBL" id="NYE14676.1"/>
    </source>
</evidence>
<dbReference type="Pfam" id="PF01425">
    <property type="entry name" value="Amidase"/>
    <property type="match status" value="1"/>
</dbReference>
<dbReference type="EC" id="6.3.5.6" evidence="2"/>
<keyword evidence="2" id="KW-0808">Transferase</keyword>
<dbReference type="EC" id="6.3.5.7" evidence="2"/>
<comment type="caution">
    <text evidence="2">The sequence shown here is derived from an EMBL/GenBank/DDBJ whole genome shotgun (WGS) entry which is preliminary data.</text>
</comment>
<dbReference type="Proteomes" id="UP000591272">
    <property type="component" value="Unassembled WGS sequence"/>
</dbReference>
<protein>
    <submittedName>
        <fullName evidence="2">Aspartyl-tRNA(Asn)/glutamyl-tRNA(Gln) amidotransferase subunit A</fullName>
        <ecNumber evidence="2">6.3.5.6</ecNumber>
        <ecNumber evidence="2">6.3.5.7</ecNumber>
    </submittedName>
</protein>
<accession>A0A7Y9KEQ4</accession>
<dbReference type="EMBL" id="JACCBT010000001">
    <property type="protein sequence ID" value="NYE14676.1"/>
    <property type="molecule type" value="Genomic_DNA"/>
</dbReference>
<keyword evidence="2" id="KW-0436">Ligase</keyword>
<name>A0A7Y9KEQ4_9ACTN</name>
<dbReference type="Gene3D" id="3.90.1300.10">
    <property type="entry name" value="Amidase signature (AS) domain"/>
    <property type="match status" value="1"/>
</dbReference>
<dbReference type="GO" id="GO:0050566">
    <property type="term" value="F:asparaginyl-tRNA synthase (glutamine-hydrolyzing) activity"/>
    <property type="evidence" value="ECO:0007669"/>
    <property type="project" value="UniProtKB-EC"/>
</dbReference>
<dbReference type="InterPro" id="IPR036928">
    <property type="entry name" value="AS_sf"/>
</dbReference>
<dbReference type="PANTHER" id="PTHR11895:SF176">
    <property type="entry name" value="AMIDASE AMID-RELATED"/>
    <property type="match status" value="1"/>
</dbReference>
<dbReference type="SUPFAM" id="SSF75304">
    <property type="entry name" value="Amidase signature (AS) enzymes"/>
    <property type="match status" value="1"/>
</dbReference>
<sequence length="440" mass="44042">MPTAPLHALLARHGGAAGLAAAVRGGEVAAAEPVRAARERIAALDPALHAFTQVLEATGPATGGGSGLELAGLPVAVKDNIDVAGTVTTLGRPVGERPPAARDAEAVARLRGAGAVVVGKTNLPELASLAVTVNAHHGDARNPWDPDRTAGGSSGGSAVAVASGMAAAALATDTGGSALIPAALTGVCGFRPTHGRIGLDGVAPLSPSMDTVGVIASHPADIAAVVRVLDGETGESPAAPGLKGLRVGVLTGWFQDEASDGVLARVHQAVRGLVSAGASARPAETPSAHLVLRHARTIYRAETAASFAGLVQPGRSYAPAVEARRTNPHGPADLARARAFREAWRAELLSAFADADVLIAATTPITAPRLDAPENEATTALIRHAYPFCLAGVPVLSVPAGLDGGLPVGLMLAAPPGEDHRLLALGAVCHDAGLFTHSDT</sequence>
<evidence type="ECO:0000259" key="1">
    <source>
        <dbReference type="Pfam" id="PF01425"/>
    </source>
</evidence>
<dbReference type="InterPro" id="IPR000120">
    <property type="entry name" value="Amidase"/>
</dbReference>
<reference evidence="2 3" key="1">
    <citation type="submission" date="2020-07" db="EMBL/GenBank/DDBJ databases">
        <title>Sequencing the genomes of 1000 actinobacteria strains.</title>
        <authorList>
            <person name="Klenk H.-P."/>
        </authorList>
    </citation>
    <scope>NUCLEOTIDE SEQUENCE [LARGE SCALE GENOMIC DNA]</scope>
    <source>
        <strain evidence="2 3">DSM 43461</strain>
    </source>
</reference>
<proteinExistence type="predicted"/>
<keyword evidence="3" id="KW-1185">Reference proteome</keyword>